<feature type="domain" description="SHSP" evidence="5">
    <location>
        <begin position="109"/>
        <end position="215"/>
    </location>
</feature>
<evidence type="ECO:0000256" key="3">
    <source>
        <dbReference type="PROSITE-ProRule" id="PRU00285"/>
    </source>
</evidence>
<keyword evidence="2" id="KW-0346">Stress response</keyword>
<keyword evidence="7" id="KW-1185">Reference proteome</keyword>
<dbReference type="SMR" id="A0A8T3AIA9"/>
<dbReference type="EMBL" id="JAGYWB010000016">
    <property type="protein sequence ID" value="KAI0495502.1"/>
    <property type="molecule type" value="Genomic_DNA"/>
</dbReference>
<evidence type="ECO:0000256" key="1">
    <source>
        <dbReference type="ARBA" id="ARBA00022946"/>
    </source>
</evidence>
<dbReference type="PROSITE" id="PS01031">
    <property type="entry name" value="SHSP"/>
    <property type="match status" value="1"/>
</dbReference>
<evidence type="ECO:0000256" key="4">
    <source>
        <dbReference type="RuleBase" id="RU003616"/>
    </source>
</evidence>
<sequence length="215" mass="24056">MAALITAKRSIALSKAFQNLLSSTARPLAASGRVIERSFNTNAQIREPEDDRDLEIDRRPGEDAVYRRRADGFPGQLSDVMDPFVPRTVSQLLNMMDSMFDRPFGSAARGTGGLRRGWDAREDNDALYLRMDMPGLGKENVKVSAEQGTLFISGEGEAEAGDEESHRRYSTRIDLAPELYKLDAIRAEMKNGVLKVIVPKVKQEERKDVFHVNID</sequence>
<name>A0A8T3AIA9_DENNO</name>
<dbReference type="PANTHER" id="PTHR46991">
    <property type="entry name" value="23.5 KDA HEAT SHOCK PROTEIN, MITOCHONDRIAL"/>
    <property type="match status" value="1"/>
</dbReference>
<proteinExistence type="inferred from homology"/>
<dbReference type="AlphaFoldDB" id="A0A8T3AIA9"/>
<dbReference type="InterPro" id="IPR008978">
    <property type="entry name" value="HSP20-like_chaperone"/>
</dbReference>
<evidence type="ECO:0000256" key="2">
    <source>
        <dbReference type="ARBA" id="ARBA00023016"/>
    </source>
</evidence>
<dbReference type="Proteomes" id="UP000829196">
    <property type="component" value="Unassembled WGS sequence"/>
</dbReference>
<dbReference type="Pfam" id="PF00011">
    <property type="entry name" value="HSP20"/>
    <property type="match status" value="1"/>
</dbReference>
<gene>
    <name evidence="6" type="ORF">KFK09_021803</name>
</gene>
<evidence type="ECO:0000259" key="5">
    <source>
        <dbReference type="PROSITE" id="PS01031"/>
    </source>
</evidence>
<comment type="caution">
    <text evidence="6">The sequence shown here is derived from an EMBL/GenBank/DDBJ whole genome shotgun (WGS) entry which is preliminary data.</text>
</comment>
<dbReference type="InterPro" id="IPR044656">
    <property type="entry name" value="HSP14.7/HSP23.5/HSP23.6-like"/>
</dbReference>
<dbReference type="InterPro" id="IPR002068">
    <property type="entry name" value="A-crystallin/Hsp20_dom"/>
</dbReference>
<evidence type="ECO:0000313" key="6">
    <source>
        <dbReference type="EMBL" id="KAI0495502.1"/>
    </source>
</evidence>
<accession>A0A8T3AIA9</accession>
<evidence type="ECO:0000313" key="7">
    <source>
        <dbReference type="Proteomes" id="UP000829196"/>
    </source>
</evidence>
<organism evidence="6 7">
    <name type="scientific">Dendrobium nobile</name>
    <name type="common">Orchid</name>
    <dbReference type="NCBI Taxonomy" id="94219"/>
    <lineage>
        <taxon>Eukaryota</taxon>
        <taxon>Viridiplantae</taxon>
        <taxon>Streptophyta</taxon>
        <taxon>Embryophyta</taxon>
        <taxon>Tracheophyta</taxon>
        <taxon>Spermatophyta</taxon>
        <taxon>Magnoliopsida</taxon>
        <taxon>Liliopsida</taxon>
        <taxon>Asparagales</taxon>
        <taxon>Orchidaceae</taxon>
        <taxon>Epidendroideae</taxon>
        <taxon>Malaxideae</taxon>
        <taxon>Dendrobiinae</taxon>
        <taxon>Dendrobium</taxon>
    </lineage>
</organism>
<dbReference type="OrthoDB" id="1431247at2759"/>
<reference evidence="6" key="1">
    <citation type="journal article" date="2022" name="Front. Genet.">
        <title>Chromosome-Scale Assembly of the Dendrobium nobile Genome Provides Insights Into the Molecular Mechanism of the Biosynthesis of the Medicinal Active Ingredient of Dendrobium.</title>
        <authorList>
            <person name="Xu Q."/>
            <person name="Niu S.-C."/>
            <person name="Li K.-L."/>
            <person name="Zheng P.-J."/>
            <person name="Zhang X.-J."/>
            <person name="Jia Y."/>
            <person name="Liu Y."/>
            <person name="Niu Y.-X."/>
            <person name="Yu L.-H."/>
            <person name="Chen D.-F."/>
            <person name="Zhang G.-Q."/>
        </authorList>
    </citation>
    <scope>NUCLEOTIDE SEQUENCE</scope>
    <source>
        <tissue evidence="6">Leaf</tissue>
    </source>
</reference>
<comment type="similarity">
    <text evidence="3 4">Belongs to the small heat shock protein (HSP20) family.</text>
</comment>
<dbReference type="Gene3D" id="2.60.40.790">
    <property type="match status" value="1"/>
</dbReference>
<protein>
    <recommendedName>
        <fullName evidence="5">SHSP domain-containing protein</fullName>
    </recommendedName>
</protein>
<keyword evidence="1" id="KW-0809">Transit peptide</keyword>
<dbReference type="CDD" id="cd06464">
    <property type="entry name" value="ACD_sHsps-like"/>
    <property type="match status" value="1"/>
</dbReference>
<dbReference type="PANTHER" id="PTHR46991:SF11">
    <property type="entry name" value="SMALL HEAT SHOCK PROTEIN HSPF"/>
    <property type="match status" value="1"/>
</dbReference>
<dbReference type="SUPFAM" id="SSF49764">
    <property type="entry name" value="HSP20-like chaperones"/>
    <property type="match status" value="1"/>
</dbReference>